<evidence type="ECO:0000313" key="2">
    <source>
        <dbReference type="EMBL" id="RUL87964.1"/>
    </source>
</evidence>
<dbReference type="InterPro" id="IPR018640">
    <property type="entry name" value="DUF2063"/>
</dbReference>
<dbReference type="Gene3D" id="1.10.150.690">
    <property type="entry name" value="DUF2063"/>
    <property type="match status" value="1"/>
</dbReference>
<feature type="domain" description="Putative DNA-binding" evidence="1">
    <location>
        <begin position="46"/>
        <end position="156"/>
    </location>
</feature>
<evidence type="ECO:0000259" key="1">
    <source>
        <dbReference type="Pfam" id="PF09836"/>
    </source>
</evidence>
<reference evidence="2 3" key="1">
    <citation type="submission" date="2018-12" db="EMBL/GenBank/DDBJ databases">
        <authorList>
            <person name="Toschakov S.V."/>
        </authorList>
    </citation>
    <scope>NUCLEOTIDE SEQUENCE [LARGE SCALE GENOMIC DNA]</scope>
    <source>
        <strain evidence="2 3">GM2012</strain>
    </source>
</reference>
<proteinExistence type="predicted"/>
<reference evidence="2 3" key="2">
    <citation type="submission" date="2019-01" db="EMBL/GenBank/DDBJ databases">
        <title>Tautonia sociabilis, a novel thermotolerant planctomycete of Isosphaeraceae family, isolated from a 4000 m deep subterranean habitat.</title>
        <authorList>
            <person name="Kovaleva O.L."/>
            <person name="Elcheninov A.G."/>
            <person name="Van Heerden E."/>
            <person name="Toshchakov S.V."/>
            <person name="Novikov A."/>
            <person name="Bonch-Osmolovskaya E.A."/>
            <person name="Kublanov I.V."/>
        </authorList>
    </citation>
    <scope>NUCLEOTIDE SEQUENCE [LARGE SCALE GENOMIC DNA]</scope>
    <source>
        <strain evidence="2 3">GM2012</strain>
    </source>
</reference>
<keyword evidence="3" id="KW-1185">Reference proteome</keyword>
<comment type="caution">
    <text evidence="2">The sequence shown here is derived from an EMBL/GenBank/DDBJ whole genome shotgun (WGS) entry which is preliminary data.</text>
</comment>
<sequence>MRRCPIPWPIPSWKSPERRAARTSYRSSKPREGRRMIKDSLALDRLQHWMQAVITHPGGVLAGMGAEEARRHIDVDGDRVEEVITRSRALGSVDRLEVYARAYYARLIECLRAEFPVLIRAIGEDLFDEFAVGYLIHYPSRSYTLNRLGAHLARHLDETRPPDEGWAALLVDLAALEWAIGEVYDGPGVEGQRLLDAADLLVVPADRWPEVRLEAAPCLRTLALSHPVGAYYTALRRGEDATPPGPAESFLALTRRDFVVRLHELSRPQYHLLNALMGGQPLGPAIGAAMEADAVAPDRLVADLRRWFHDWAAAGFFRAIASPRRA</sequence>
<dbReference type="AlphaFoldDB" id="A0A432MKL1"/>
<dbReference type="InterPro" id="IPR044922">
    <property type="entry name" value="DUF2063_N_sf"/>
</dbReference>
<dbReference type="Pfam" id="PF09836">
    <property type="entry name" value="DUF2063"/>
    <property type="match status" value="1"/>
</dbReference>
<protein>
    <submittedName>
        <fullName evidence="2">DUF2063 domain-containing protein</fullName>
    </submittedName>
</protein>
<accession>A0A432MKL1</accession>
<organism evidence="2 3">
    <name type="scientific">Tautonia sociabilis</name>
    <dbReference type="NCBI Taxonomy" id="2080755"/>
    <lineage>
        <taxon>Bacteria</taxon>
        <taxon>Pseudomonadati</taxon>
        <taxon>Planctomycetota</taxon>
        <taxon>Planctomycetia</taxon>
        <taxon>Isosphaerales</taxon>
        <taxon>Isosphaeraceae</taxon>
        <taxon>Tautonia</taxon>
    </lineage>
</organism>
<dbReference type="EMBL" id="RYZH01000015">
    <property type="protein sequence ID" value="RUL87964.1"/>
    <property type="molecule type" value="Genomic_DNA"/>
</dbReference>
<gene>
    <name evidence="2" type="ORF">TsocGM_09580</name>
</gene>
<evidence type="ECO:0000313" key="3">
    <source>
        <dbReference type="Proteomes" id="UP000280296"/>
    </source>
</evidence>
<dbReference type="Proteomes" id="UP000280296">
    <property type="component" value="Unassembled WGS sequence"/>
</dbReference>
<name>A0A432MKL1_9BACT</name>